<dbReference type="Gene3D" id="3.10.105.10">
    <property type="entry name" value="Dipeptide-binding Protein, Domain 3"/>
    <property type="match status" value="1"/>
</dbReference>
<protein>
    <recommendedName>
        <fullName evidence="2">Solute-binding protein family 5 domain-containing protein</fullName>
    </recommendedName>
</protein>
<organism evidence="1">
    <name type="scientific">marine sediment metagenome</name>
    <dbReference type="NCBI Taxonomy" id="412755"/>
    <lineage>
        <taxon>unclassified sequences</taxon>
        <taxon>metagenomes</taxon>
        <taxon>ecological metagenomes</taxon>
    </lineage>
</organism>
<dbReference type="AlphaFoldDB" id="X1S624"/>
<proteinExistence type="predicted"/>
<evidence type="ECO:0008006" key="2">
    <source>
        <dbReference type="Google" id="ProtNLM"/>
    </source>
</evidence>
<feature type="non-terminal residue" evidence="1">
    <location>
        <position position="97"/>
    </location>
</feature>
<dbReference type="SUPFAM" id="SSF53850">
    <property type="entry name" value="Periplasmic binding protein-like II"/>
    <property type="match status" value="1"/>
</dbReference>
<comment type="caution">
    <text evidence="1">The sequence shown here is derived from an EMBL/GenBank/DDBJ whole genome shotgun (WGS) entry which is preliminary data.</text>
</comment>
<evidence type="ECO:0000313" key="1">
    <source>
        <dbReference type="EMBL" id="GAI88462.1"/>
    </source>
</evidence>
<dbReference type="EMBL" id="BARW01024036">
    <property type="protein sequence ID" value="GAI88462.1"/>
    <property type="molecule type" value="Genomic_DNA"/>
</dbReference>
<gene>
    <name evidence="1" type="ORF">S12H4_39716</name>
</gene>
<reference evidence="1" key="1">
    <citation type="journal article" date="2014" name="Front. Microbiol.">
        <title>High frequency of phylogenetically diverse reductive dehalogenase-homologous genes in deep subseafloor sedimentary metagenomes.</title>
        <authorList>
            <person name="Kawai M."/>
            <person name="Futagami T."/>
            <person name="Toyoda A."/>
            <person name="Takaki Y."/>
            <person name="Nishi S."/>
            <person name="Hori S."/>
            <person name="Arai W."/>
            <person name="Tsubouchi T."/>
            <person name="Morono Y."/>
            <person name="Uchiyama I."/>
            <person name="Ito T."/>
            <person name="Fujiyama A."/>
            <person name="Inagaki F."/>
            <person name="Takami H."/>
        </authorList>
    </citation>
    <scope>NUCLEOTIDE SEQUENCE</scope>
    <source>
        <strain evidence="1">Expedition CK06-06</strain>
    </source>
</reference>
<sequence>MVKSYWEAIGVDLEIKVYEPVTATSRIRERTGYEVQVITWTPHNIPSTPVARVISGNMPPLDYYNCAMYSNPDIDRLYDAAQATLDQGERYATFKEA</sequence>
<name>X1S624_9ZZZZ</name>
<accession>X1S624</accession>